<accession>A0A803SWK2</accession>
<keyword evidence="1" id="KW-0812">Transmembrane</keyword>
<evidence type="ECO:0000313" key="2">
    <source>
        <dbReference type="Ensembl" id="ENSACAP00000027342.1"/>
    </source>
</evidence>
<keyword evidence="1" id="KW-0472">Membrane</keyword>
<sequence>MEKSFYRKKLFPFLFFPLFSWSLIFLIHYAQILVIKITFIYLMKKTKSSQTYPYLVWTASVQRDLIALLMLRMHLNLSTLCHGVDDDYTFCGALKGGISPCFHAFGGFYVYLGDKHCLNITHTRGRKHWVQRTHETHM</sequence>
<name>A0A803SWK2_ANOCA</name>
<keyword evidence="3" id="KW-1185">Reference proteome</keyword>
<organism evidence="2 3">
    <name type="scientific">Anolis carolinensis</name>
    <name type="common">Green anole</name>
    <name type="synonym">American chameleon</name>
    <dbReference type="NCBI Taxonomy" id="28377"/>
    <lineage>
        <taxon>Eukaryota</taxon>
        <taxon>Metazoa</taxon>
        <taxon>Chordata</taxon>
        <taxon>Craniata</taxon>
        <taxon>Vertebrata</taxon>
        <taxon>Euteleostomi</taxon>
        <taxon>Lepidosauria</taxon>
        <taxon>Squamata</taxon>
        <taxon>Bifurcata</taxon>
        <taxon>Unidentata</taxon>
        <taxon>Episquamata</taxon>
        <taxon>Toxicofera</taxon>
        <taxon>Iguania</taxon>
        <taxon>Dactyloidae</taxon>
        <taxon>Anolis</taxon>
    </lineage>
</organism>
<reference evidence="2" key="2">
    <citation type="submission" date="2025-08" db="UniProtKB">
        <authorList>
            <consortium name="Ensembl"/>
        </authorList>
    </citation>
    <scope>IDENTIFICATION</scope>
</reference>
<dbReference type="InParanoid" id="A0A803SWK2"/>
<reference evidence="2 3" key="1">
    <citation type="submission" date="2009-12" db="EMBL/GenBank/DDBJ databases">
        <title>The Genome Sequence of Anolis carolinensis (Green Anole Lizard).</title>
        <authorList>
            <consortium name="The Genome Sequencing Platform"/>
            <person name="Di Palma F."/>
            <person name="Alfoldi J."/>
            <person name="Heiman D."/>
            <person name="Young S."/>
            <person name="Grabherr M."/>
            <person name="Johnson J."/>
            <person name="Lander E.S."/>
            <person name="Lindblad-Toh K."/>
        </authorList>
    </citation>
    <scope>NUCLEOTIDE SEQUENCE [LARGE SCALE GENOMIC DNA]</scope>
    <source>
        <strain evidence="2 3">JBL SC #1</strain>
    </source>
</reference>
<dbReference type="Ensembl" id="ENSACAT00000040989.1">
    <property type="protein sequence ID" value="ENSACAP00000027342.1"/>
    <property type="gene ID" value="ENSACAG00000040149.1"/>
</dbReference>
<evidence type="ECO:0000313" key="3">
    <source>
        <dbReference type="Proteomes" id="UP000001646"/>
    </source>
</evidence>
<proteinExistence type="predicted"/>
<reference evidence="2" key="3">
    <citation type="submission" date="2025-09" db="UniProtKB">
        <authorList>
            <consortium name="Ensembl"/>
        </authorList>
    </citation>
    <scope>IDENTIFICATION</scope>
</reference>
<evidence type="ECO:0000256" key="1">
    <source>
        <dbReference type="SAM" id="Phobius"/>
    </source>
</evidence>
<dbReference type="AlphaFoldDB" id="A0A803SWK2"/>
<dbReference type="Proteomes" id="UP000001646">
    <property type="component" value="Chromosome 4"/>
</dbReference>
<keyword evidence="1" id="KW-1133">Transmembrane helix</keyword>
<feature type="transmembrane region" description="Helical" evidence="1">
    <location>
        <begin position="12"/>
        <end position="42"/>
    </location>
</feature>
<protein>
    <submittedName>
        <fullName evidence="2">Uncharacterized protein</fullName>
    </submittedName>
</protein>